<comment type="function">
    <text evidence="10">Catalyzes the ATP-dependent conversion of 7-carboxy-7-deazaguanine (CDG) to 7-cyano-7-deazaguanine (preQ(0)).</text>
</comment>
<reference evidence="11 12" key="2">
    <citation type="submission" date="2018-06" db="EMBL/GenBank/DDBJ databases">
        <title>Metagenomic assembly of (sub)arctic Cyanobacteria and their associated microbiome from non-axenic cultures.</title>
        <authorList>
            <person name="Baurain D."/>
        </authorList>
    </citation>
    <scope>NUCLEOTIDE SEQUENCE [LARGE SCALE GENOMIC DNA]</scope>
    <source>
        <strain evidence="11">ULC027bin1</strain>
    </source>
</reference>
<comment type="catalytic activity">
    <reaction evidence="9 10">
        <text>7-carboxy-7-carbaguanine + NH4(+) + 2 ATP = 7-cyano-7-carbaguanine + 2 AMP + 2 diphosphate + 2 H(+)</text>
        <dbReference type="Rhea" id="RHEA:27982"/>
        <dbReference type="ChEBI" id="CHEBI:15378"/>
        <dbReference type="ChEBI" id="CHEBI:28938"/>
        <dbReference type="ChEBI" id="CHEBI:30616"/>
        <dbReference type="ChEBI" id="CHEBI:33019"/>
        <dbReference type="ChEBI" id="CHEBI:45075"/>
        <dbReference type="ChEBI" id="CHEBI:61036"/>
        <dbReference type="ChEBI" id="CHEBI:456215"/>
        <dbReference type="EC" id="6.3.4.20"/>
    </reaction>
</comment>
<dbReference type="UniPathway" id="UPA00391"/>
<evidence type="ECO:0000256" key="8">
    <source>
        <dbReference type="ARBA" id="ARBA00039149"/>
    </source>
</evidence>
<evidence type="ECO:0000256" key="2">
    <source>
        <dbReference type="ARBA" id="ARBA00022598"/>
    </source>
</evidence>
<dbReference type="GO" id="GO:0016879">
    <property type="term" value="F:ligase activity, forming carbon-nitrogen bonds"/>
    <property type="evidence" value="ECO:0007669"/>
    <property type="project" value="UniProtKB-UniRule"/>
</dbReference>
<dbReference type="CDD" id="cd01995">
    <property type="entry name" value="QueC-like"/>
    <property type="match status" value="1"/>
</dbReference>
<dbReference type="PIRSF" id="PIRSF006293">
    <property type="entry name" value="ExsB"/>
    <property type="match status" value="1"/>
</dbReference>
<keyword evidence="3 10" id="KW-0479">Metal-binding</keyword>
<feature type="binding site" evidence="10">
    <location>
        <position position="196"/>
    </location>
    <ligand>
        <name>Zn(2+)</name>
        <dbReference type="ChEBI" id="CHEBI:29105"/>
    </ligand>
</feature>
<dbReference type="NCBIfam" id="TIGR00364">
    <property type="entry name" value="7-cyano-7-deazaguanine synthase QueC"/>
    <property type="match status" value="1"/>
</dbReference>
<keyword evidence="10" id="KW-0671">Queuosine biosynthesis</keyword>
<dbReference type="Proteomes" id="UP000249794">
    <property type="component" value="Unassembled WGS sequence"/>
</dbReference>
<evidence type="ECO:0000256" key="7">
    <source>
        <dbReference type="ARBA" id="ARBA00037993"/>
    </source>
</evidence>
<proteinExistence type="inferred from homology"/>
<dbReference type="Pfam" id="PF06508">
    <property type="entry name" value="QueC"/>
    <property type="match status" value="1"/>
</dbReference>
<dbReference type="GO" id="GO:0005524">
    <property type="term" value="F:ATP binding"/>
    <property type="evidence" value="ECO:0007669"/>
    <property type="project" value="UniProtKB-UniRule"/>
</dbReference>
<gene>
    <name evidence="10 11" type="primary">queC</name>
    <name evidence="11" type="ORF">DCF15_15425</name>
</gene>
<organism evidence="11 12">
    <name type="scientific">Phormidesmis priestleyi</name>
    <dbReference type="NCBI Taxonomy" id="268141"/>
    <lineage>
        <taxon>Bacteria</taxon>
        <taxon>Bacillati</taxon>
        <taxon>Cyanobacteriota</taxon>
        <taxon>Cyanophyceae</taxon>
        <taxon>Leptolyngbyales</taxon>
        <taxon>Leptolyngbyaceae</taxon>
        <taxon>Phormidesmis</taxon>
    </lineage>
</organism>
<dbReference type="GO" id="GO:0008616">
    <property type="term" value="P:tRNA queuosine(34) biosynthetic process"/>
    <property type="evidence" value="ECO:0007669"/>
    <property type="project" value="UniProtKB-UniRule"/>
</dbReference>
<accession>A0A2W4X8Z3</accession>
<dbReference type="PANTHER" id="PTHR42914:SF1">
    <property type="entry name" value="7-CYANO-7-DEAZAGUANINE SYNTHASE"/>
    <property type="match status" value="1"/>
</dbReference>
<comment type="pathway">
    <text evidence="1 10">Purine metabolism; 7-cyano-7-deazaguanine biosynthesis.</text>
</comment>
<evidence type="ECO:0000313" key="11">
    <source>
        <dbReference type="EMBL" id="PZO50879.1"/>
    </source>
</evidence>
<dbReference type="AlphaFoldDB" id="A0A2W4X8Z3"/>
<keyword evidence="6 10" id="KW-0067">ATP-binding</keyword>
<dbReference type="HAMAP" id="MF_01633">
    <property type="entry name" value="QueC"/>
    <property type="match status" value="1"/>
</dbReference>
<keyword evidence="2 10" id="KW-0436">Ligase</keyword>
<dbReference type="GO" id="GO:0008270">
    <property type="term" value="F:zinc ion binding"/>
    <property type="evidence" value="ECO:0007669"/>
    <property type="project" value="UniProtKB-UniRule"/>
</dbReference>
<feature type="binding site" evidence="10">
    <location>
        <begin position="15"/>
        <end position="25"/>
    </location>
    <ligand>
        <name>ATP</name>
        <dbReference type="ChEBI" id="CHEBI:30616"/>
    </ligand>
</feature>
<keyword evidence="4 10" id="KW-0547">Nucleotide-binding</keyword>
<comment type="similarity">
    <text evidence="7 10">Belongs to the QueC family.</text>
</comment>
<keyword evidence="5 10" id="KW-0862">Zinc</keyword>
<evidence type="ECO:0000256" key="4">
    <source>
        <dbReference type="ARBA" id="ARBA00022741"/>
    </source>
</evidence>
<dbReference type="EMBL" id="QBMP01000180">
    <property type="protein sequence ID" value="PZO50879.1"/>
    <property type="molecule type" value="Genomic_DNA"/>
</dbReference>
<evidence type="ECO:0000256" key="9">
    <source>
        <dbReference type="ARBA" id="ARBA00047890"/>
    </source>
</evidence>
<dbReference type="PANTHER" id="PTHR42914">
    <property type="entry name" value="7-CYANO-7-DEAZAGUANINE SYNTHASE"/>
    <property type="match status" value="1"/>
</dbReference>
<sequence>MSNQKKEQPKAVVLLSGGLDSATCCAQALVDGFSVTAISFDYGQRHQRELTAAEDIAQTLGITDHHVVEINLAQWGGSSLTSEAMSVPTDGLKSDEIPSTYVPGRNTVFIAIALSLAEAQGATAIYLGINAIDYSGYPDCRPEYLSAFQHLAKLSSKAGLEGHAPDLVAPLVMDSKADIVRRALKLGVPIEKTWSCYQGESLPCGVCDACRIRDQALISVGRPDLATAIGQQKSQSA</sequence>
<evidence type="ECO:0000256" key="5">
    <source>
        <dbReference type="ARBA" id="ARBA00022833"/>
    </source>
</evidence>
<comment type="caution">
    <text evidence="11">The sequence shown here is derived from an EMBL/GenBank/DDBJ whole genome shotgun (WGS) entry which is preliminary data.</text>
</comment>
<feature type="binding site" evidence="10">
    <location>
        <position position="207"/>
    </location>
    <ligand>
        <name>Zn(2+)</name>
        <dbReference type="ChEBI" id="CHEBI:29105"/>
    </ligand>
</feature>
<reference evidence="12" key="1">
    <citation type="submission" date="2018-04" db="EMBL/GenBank/DDBJ databases">
        <authorList>
            <person name="Cornet L."/>
        </authorList>
    </citation>
    <scope>NUCLEOTIDE SEQUENCE [LARGE SCALE GENOMIC DNA]</scope>
</reference>
<dbReference type="EC" id="6.3.4.20" evidence="8 10"/>
<dbReference type="InterPro" id="IPR014729">
    <property type="entry name" value="Rossmann-like_a/b/a_fold"/>
</dbReference>
<dbReference type="InterPro" id="IPR018317">
    <property type="entry name" value="QueC"/>
</dbReference>
<protein>
    <recommendedName>
        <fullName evidence="8 10">7-cyano-7-deazaguanine synthase</fullName>
        <ecNumber evidence="8 10">6.3.4.20</ecNumber>
    </recommendedName>
    <alternativeName>
        <fullName evidence="10">7-cyano-7-carbaguanine synthase</fullName>
    </alternativeName>
    <alternativeName>
        <fullName evidence="10">PreQ(0) synthase</fullName>
    </alternativeName>
    <alternativeName>
        <fullName evidence="10">Queuosine biosynthesis protein QueC</fullName>
    </alternativeName>
</protein>
<dbReference type="Gene3D" id="3.40.50.620">
    <property type="entry name" value="HUPs"/>
    <property type="match status" value="1"/>
</dbReference>
<evidence type="ECO:0000313" key="12">
    <source>
        <dbReference type="Proteomes" id="UP000249794"/>
    </source>
</evidence>
<feature type="binding site" evidence="10">
    <location>
        <position position="204"/>
    </location>
    <ligand>
        <name>Zn(2+)</name>
        <dbReference type="ChEBI" id="CHEBI:29105"/>
    </ligand>
</feature>
<evidence type="ECO:0000256" key="6">
    <source>
        <dbReference type="ARBA" id="ARBA00022840"/>
    </source>
</evidence>
<evidence type="ECO:0000256" key="3">
    <source>
        <dbReference type="ARBA" id="ARBA00022723"/>
    </source>
</evidence>
<evidence type="ECO:0000256" key="10">
    <source>
        <dbReference type="HAMAP-Rule" id="MF_01633"/>
    </source>
</evidence>
<comment type="cofactor">
    <cofactor evidence="10">
        <name>Zn(2+)</name>
        <dbReference type="ChEBI" id="CHEBI:29105"/>
    </cofactor>
    <text evidence="10">Binds 1 zinc ion per subunit.</text>
</comment>
<dbReference type="STRING" id="1850361.GCA_001650195_00713"/>
<feature type="binding site" evidence="10">
    <location>
        <position position="210"/>
    </location>
    <ligand>
        <name>Zn(2+)</name>
        <dbReference type="ChEBI" id="CHEBI:29105"/>
    </ligand>
</feature>
<evidence type="ECO:0000256" key="1">
    <source>
        <dbReference type="ARBA" id="ARBA00005061"/>
    </source>
</evidence>
<dbReference type="SUPFAM" id="SSF52402">
    <property type="entry name" value="Adenine nucleotide alpha hydrolases-like"/>
    <property type="match status" value="1"/>
</dbReference>
<name>A0A2W4X8Z3_9CYAN</name>